<keyword evidence="7" id="KW-1185">Reference proteome</keyword>
<comment type="caution">
    <text evidence="6">The sequence shown here is derived from an EMBL/GenBank/DDBJ whole genome shotgun (WGS) entry which is preliminary data.</text>
</comment>
<name>A0AA38HEK9_9TREE</name>
<protein>
    <submittedName>
        <fullName evidence="6">Transporter</fullName>
    </submittedName>
</protein>
<keyword evidence="4" id="KW-1133">Transmembrane helix</keyword>
<evidence type="ECO:0000256" key="1">
    <source>
        <dbReference type="ARBA" id="ARBA00004141"/>
    </source>
</evidence>
<dbReference type="GO" id="GO:0016020">
    <property type="term" value="C:membrane"/>
    <property type="evidence" value="ECO:0007669"/>
    <property type="project" value="UniProtKB-SubCell"/>
</dbReference>
<feature type="region of interest" description="Disordered" evidence="3">
    <location>
        <begin position="40"/>
        <end position="59"/>
    </location>
</feature>
<dbReference type="InterPro" id="IPR036259">
    <property type="entry name" value="MFS_trans_sf"/>
</dbReference>
<dbReference type="Pfam" id="PF07690">
    <property type="entry name" value="MFS_1"/>
    <property type="match status" value="2"/>
</dbReference>
<evidence type="ECO:0000256" key="2">
    <source>
        <dbReference type="ARBA" id="ARBA00006727"/>
    </source>
</evidence>
<evidence type="ECO:0000256" key="4">
    <source>
        <dbReference type="SAM" id="Phobius"/>
    </source>
</evidence>
<dbReference type="RefSeq" id="XP_052947656.1">
    <property type="nucleotide sequence ID" value="XM_053091905.1"/>
</dbReference>
<dbReference type="AlphaFoldDB" id="A0AA38HEK9"/>
<dbReference type="GeneID" id="77731110"/>
<evidence type="ECO:0000313" key="6">
    <source>
        <dbReference type="EMBL" id="KAI9637879.1"/>
    </source>
</evidence>
<evidence type="ECO:0000256" key="3">
    <source>
        <dbReference type="SAM" id="MobiDB-lite"/>
    </source>
</evidence>
<evidence type="ECO:0000259" key="5">
    <source>
        <dbReference type="PROSITE" id="PS50850"/>
    </source>
</evidence>
<dbReference type="InterPro" id="IPR050327">
    <property type="entry name" value="Proton-linked_MCT"/>
</dbReference>
<keyword evidence="4" id="KW-0472">Membrane</keyword>
<feature type="transmembrane region" description="Helical" evidence="4">
    <location>
        <begin position="165"/>
        <end position="184"/>
    </location>
</feature>
<feature type="transmembrane region" description="Helical" evidence="4">
    <location>
        <begin position="190"/>
        <end position="216"/>
    </location>
</feature>
<dbReference type="EMBL" id="JAKWFO010000003">
    <property type="protein sequence ID" value="KAI9637879.1"/>
    <property type="molecule type" value="Genomic_DNA"/>
</dbReference>
<feature type="transmembrane region" description="Helical" evidence="4">
    <location>
        <begin position="223"/>
        <end position="242"/>
    </location>
</feature>
<organism evidence="6 7">
    <name type="scientific">Dioszegia hungarica</name>
    <dbReference type="NCBI Taxonomy" id="4972"/>
    <lineage>
        <taxon>Eukaryota</taxon>
        <taxon>Fungi</taxon>
        <taxon>Dikarya</taxon>
        <taxon>Basidiomycota</taxon>
        <taxon>Agaricomycotina</taxon>
        <taxon>Tremellomycetes</taxon>
        <taxon>Tremellales</taxon>
        <taxon>Bulleribasidiaceae</taxon>
        <taxon>Dioszegia</taxon>
    </lineage>
</organism>
<dbReference type="PANTHER" id="PTHR11360:SF177">
    <property type="entry name" value="RIBOFLAVIN TRANSPORTER MCH5"/>
    <property type="match status" value="1"/>
</dbReference>
<feature type="transmembrane region" description="Helical" evidence="4">
    <location>
        <begin position="360"/>
        <end position="381"/>
    </location>
</feature>
<feature type="transmembrane region" description="Helical" evidence="4">
    <location>
        <begin position="452"/>
        <end position="472"/>
    </location>
</feature>
<feature type="transmembrane region" description="Helical" evidence="4">
    <location>
        <begin position="387"/>
        <end position="413"/>
    </location>
</feature>
<evidence type="ECO:0000313" key="7">
    <source>
        <dbReference type="Proteomes" id="UP001164286"/>
    </source>
</evidence>
<dbReference type="Proteomes" id="UP001164286">
    <property type="component" value="Unassembled WGS sequence"/>
</dbReference>
<proteinExistence type="inferred from homology"/>
<feature type="region of interest" description="Disordered" evidence="3">
    <location>
        <begin position="1"/>
        <end position="26"/>
    </location>
</feature>
<dbReference type="InterPro" id="IPR011701">
    <property type="entry name" value="MFS"/>
</dbReference>
<dbReference type="GO" id="GO:0022857">
    <property type="term" value="F:transmembrane transporter activity"/>
    <property type="evidence" value="ECO:0007669"/>
    <property type="project" value="InterPro"/>
</dbReference>
<keyword evidence="4" id="KW-0812">Transmembrane</keyword>
<dbReference type="InterPro" id="IPR020846">
    <property type="entry name" value="MFS_dom"/>
</dbReference>
<comment type="subcellular location">
    <subcellularLocation>
        <location evidence="1">Membrane</location>
        <topology evidence="1">Multi-pass membrane protein</topology>
    </subcellularLocation>
</comment>
<accession>A0AA38HEK9</accession>
<feature type="transmembrane region" description="Helical" evidence="4">
    <location>
        <begin position="95"/>
        <end position="116"/>
    </location>
</feature>
<reference evidence="6" key="1">
    <citation type="journal article" date="2022" name="G3 (Bethesda)">
        <title>High quality genome of the basidiomycete yeast Dioszegia hungarica PDD-24b-2 isolated from cloud water.</title>
        <authorList>
            <person name="Jarrige D."/>
            <person name="Haridas S."/>
            <person name="Bleykasten-Grosshans C."/>
            <person name="Joly M."/>
            <person name="Nadalig T."/>
            <person name="Sancelme M."/>
            <person name="Vuilleumier S."/>
            <person name="Grigoriev I.V."/>
            <person name="Amato P."/>
            <person name="Bringel F."/>
        </authorList>
    </citation>
    <scope>NUCLEOTIDE SEQUENCE</scope>
    <source>
        <strain evidence="6">PDD-24b-2</strain>
    </source>
</reference>
<sequence length="508" mass="54949">MSSPTSDAKDPPDLAPPLSRSVTPTPAFYSLTPIISRISGRTHHHSSERVNDGFDNYPPPLPSDPVQLQRVLTDRPDVERQLSGVGPPPDGGFEAWAVVASTVFVLFCVHGLVTSFGVFQAKYLSDQLSAYTRSQVAWIASVQLTLTFAGSLLAGRYFDANGCRLLVILGYFLSIGALIGLAFSTKYYQFMLAHACFGISGSVLYTPATAVVGHWFLKKRGTATGIVSTGVGLGGVIYPIMLNRLFDTWTFRNTILVLAGMNAVLMLPSWFFLNARLPNRTPPPLRQLKAPFKEVRYTMLLLGSVMVMMSWFVPYFNAPLLASSNNLSPSLQSYAVTILQAGSMTGRAGCGFLSDRLGVYRVFVTSAICCGITVLAFWTGWPMPTPVVVVGLFIYGLVSGPWIALVPTACAAISPVKELGMRVGMIWTLSGFTLLAGPVAGGQLVQMNSGRFTYAGIFCAIAFFLGALLIVSPQIVDRLRDRRENIEAKRLSTAAPSERSSVESATRV</sequence>
<feature type="transmembrane region" description="Helical" evidence="4">
    <location>
        <begin position="254"/>
        <end position="273"/>
    </location>
</feature>
<dbReference type="PROSITE" id="PS50850">
    <property type="entry name" value="MFS"/>
    <property type="match status" value="1"/>
</dbReference>
<feature type="domain" description="Major facilitator superfamily (MFS) profile" evidence="5">
    <location>
        <begin position="95"/>
        <end position="474"/>
    </location>
</feature>
<dbReference type="Gene3D" id="1.20.1250.20">
    <property type="entry name" value="MFS general substrate transporter like domains"/>
    <property type="match status" value="2"/>
</dbReference>
<feature type="transmembrane region" description="Helical" evidence="4">
    <location>
        <begin position="136"/>
        <end position="158"/>
    </location>
</feature>
<feature type="transmembrane region" description="Helical" evidence="4">
    <location>
        <begin position="294"/>
        <end position="313"/>
    </location>
</feature>
<comment type="similarity">
    <text evidence="2">Belongs to the major facilitator superfamily. Monocarboxylate porter (TC 2.A.1.13) family.</text>
</comment>
<feature type="transmembrane region" description="Helical" evidence="4">
    <location>
        <begin position="425"/>
        <end position="446"/>
    </location>
</feature>
<dbReference type="SUPFAM" id="SSF103473">
    <property type="entry name" value="MFS general substrate transporter"/>
    <property type="match status" value="1"/>
</dbReference>
<gene>
    <name evidence="6" type="ORF">MKK02DRAFT_42258</name>
</gene>
<dbReference type="PANTHER" id="PTHR11360">
    <property type="entry name" value="MONOCARBOXYLATE TRANSPORTER"/>
    <property type="match status" value="1"/>
</dbReference>